<evidence type="ECO:0000256" key="8">
    <source>
        <dbReference type="ARBA" id="ARBA00024459"/>
    </source>
</evidence>
<dbReference type="Pfam" id="PF00293">
    <property type="entry name" value="NUDIX"/>
    <property type="match status" value="1"/>
</dbReference>
<comment type="subunit">
    <text evidence="3">Monomer.</text>
</comment>
<evidence type="ECO:0000256" key="10">
    <source>
        <dbReference type="ARBA" id="ARBA00024596"/>
    </source>
</evidence>
<dbReference type="PROSITE" id="PS51462">
    <property type="entry name" value="NUDIX"/>
    <property type="match status" value="1"/>
</dbReference>
<evidence type="ECO:0000256" key="12">
    <source>
        <dbReference type="ARBA" id="ARBA00026218"/>
    </source>
</evidence>
<keyword evidence="6" id="KW-0460">Magnesium</keyword>
<dbReference type="PRINTS" id="PR01403">
    <property type="entry name" value="8OXTPHPHTASE"/>
</dbReference>
<reference evidence="24" key="1">
    <citation type="submission" date="2017-09" db="EMBL/GenBank/DDBJ databases">
        <title>Depth-based differentiation of microbial function through sediment-hosted aquifers and enrichment of novel symbionts in the deep terrestrial subsurface.</title>
        <authorList>
            <person name="Probst A.J."/>
            <person name="Ladd B."/>
            <person name="Jarett J.K."/>
            <person name="Geller-Mcgrath D.E."/>
            <person name="Sieber C.M.K."/>
            <person name="Emerson J.B."/>
            <person name="Anantharaman K."/>
            <person name="Thomas B.C."/>
            <person name="Malmstrom R."/>
            <person name="Stieglmeier M."/>
            <person name="Klingl A."/>
            <person name="Woyke T."/>
            <person name="Ryan C.M."/>
            <person name="Banfield J.F."/>
        </authorList>
    </citation>
    <scope>NUCLEOTIDE SEQUENCE [LARGE SCALE GENOMIC DNA]</scope>
</reference>
<dbReference type="PANTHER" id="PTHR43758">
    <property type="entry name" value="7,8-DIHYDRO-8-OXOGUANINE TRIPHOSPHATASE"/>
    <property type="match status" value="1"/>
</dbReference>
<evidence type="ECO:0000256" key="18">
    <source>
        <dbReference type="ARBA" id="ARBA00048002"/>
    </source>
</evidence>
<dbReference type="PANTHER" id="PTHR43758:SF2">
    <property type="entry name" value="OXIDIZED PURINE NUCLEOSIDE TRIPHOSPHATE HYDROLASE"/>
    <property type="match status" value="1"/>
</dbReference>
<comment type="catalytic activity">
    <reaction evidence="18">
        <text>N(6)-methyl-ATP + H2O = N(6)-methyl-AMP + diphosphate + H(+)</text>
        <dbReference type="Rhea" id="RHEA:67608"/>
        <dbReference type="ChEBI" id="CHEBI:15377"/>
        <dbReference type="ChEBI" id="CHEBI:15378"/>
        <dbReference type="ChEBI" id="CHEBI:33019"/>
        <dbReference type="ChEBI" id="CHEBI:144842"/>
        <dbReference type="ChEBI" id="CHEBI:172873"/>
    </reaction>
    <physiologicalReaction direction="left-to-right" evidence="18">
        <dbReference type="Rhea" id="RHEA:67609"/>
    </physiologicalReaction>
</comment>
<comment type="function">
    <text evidence="21">Oxidized purine nucleoside triphosphate hydrolase which is a prominent sanitizer of the oxidized nucleotide pool. Catalyzes the hydrolysis of 2-oxo-dATP (2-hydroxy-dATP) into 2-oxo-dAMP. Also has a significant hydrolase activity toward 2-oxo-ATP, 8-oxo-dGTP and 8-oxo-dATP. Through the hydrolysis of oxidized purine nucleoside triphosphates, prevents their incorporation into DNA and the subsequent transversions A:T to C:G and G:C to T:A. Also catalyzes the hydrolysis of methylated purine nucleoside triphosphate preventing their integration into DNA. Through this antimutagenic activity protects cells from oxidative stress.</text>
</comment>
<protein>
    <recommendedName>
        <fullName evidence="12">Oxidized purine nucleoside triphosphate hydrolase</fullName>
        <ecNumber evidence="11">3.6.1.56</ecNumber>
    </recommendedName>
    <alternativeName>
        <fullName evidence="16">2-hydroxy-dATP diphosphatase</fullName>
    </alternativeName>
    <alternativeName>
        <fullName evidence="15">7,8-dihydro-8-oxoguanine triphosphatase</fullName>
    </alternativeName>
    <alternativeName>
        <fullName evidence="14">8-oxo-dGTPase</fullName>
    </alternativeName>
    <alternativeName>
        <fullName evidence="17">Methylated purine nucleoside triphosphate hydrolase</fullName>
    </alternativeName>
    <alternativeName>
        <fullName evidence="13">Nucleoside diphosphate-linked moiety X motif 1</fullName>
    </alternativeName>
</protein>
<dbReference type="SUPFAM" id="SSF55811">
    <property type="entry name" value="Nudix"/>
    <property type="match status" value="1"/>
</dbReference>
<evidence type="ECO:0000313" key="23">
    <source>
        <dbReference type="EMBL" id="PJE69269.1"/>
    </source>
</evidence>
<comment type="cofactor">
    <cofactor evidence="1">
        <name>Mg(2+)</name>
        <dbReference type="ChEBI" id="CHEBI:18420"/>
    </cofactor>
</comment>
<evidence type="ECO:0000256" key="20">
    <source>
        <dbReference type="ARBA" id="ARBA00049032"/>
    </source>
</evidence>
<organism evidence="23 24">
    <name type="scientific">Candidatus Shapirobacteria bacterium CG10_big_fil_rev_8_21_14_0_10_38_14</name>
    <dbReference type="NCBI Taxonomy" id="1974483"/>
    <lineage>
        <taxon>Bacteria</taxon>
        <taxon>Candidatus Shapironibacteriota</taxon>
    </lineage>
</organism>
<comment type="catalytic activity">
    <reaction evidence="19">
        <text>O(6)-methyl-dGTP + H2O = O(6)-methyl-dGMP + diphosphate + H(+)</text>
        <dbReference type="Rhea" id="RHEA:67600"/>
        <dbReference type="ChEBI" id="CHEBI:15377"/>
        <dbReference type="ChEBI" id="CHEBI:15378"/>
        <dbReference type="ChEBI" id="CHEBI:33019"/>
        <dbReference type="ChEBI" id="CHEBI:169974"/>
        <dbReference type="ChEBI" id="CHEBI:169975"/>
    </reaction>
    <physiologicalReaction direction="left-to-right" evidence="19">
        <dbReference type="Rhea" id="RHEA:67601"/>
    </physiologicalReaction>
</comment>
<evidence type="ECO:0000256" key="4">
    <source>
        <dbReference type="ARBA" id="ARBA00022723"/>
    </source>
</evidence>
<dbReference type="GO" id="GO:0008828">
    <property type="term" value="F:dATP diphosphatase activity"/>
    <property type="evidence" value="ECO:0007669"/>
    <property type="project" value="UniProtKB-EC"/>
</dbReference>
<comment type="catalytic activity">
    <reaction evidence="9">
        <text>8-oxo-dGTP + H2O = 8-oxo-dGMP + diphosphate + H(+)</text>
        <dbReference type="Rhea" id="RHEA:31575"/>
        <dbReference type="ChEBI" id="CHEBI:15377"/>
        <dbReference type="ChEBI" id="CHEBI:15378"/>
        <dbReference type="ChEBI" id="CHEBI:33019"/>
        <dbReference type="ChEBI" id="CHEBI:63224"/>
        <dbReference type="ChEBI" id="CHEBI:77896"/>
    </reaction>
    <physiologicalReaction direction="left-to-right" evidence="9">
        <dbReference type="Rhea" id="RHEA:31576"/>
    </physiologicalReaction>
</comment>
<dbReference type="InterPro" id="IPR000086">
    <property type="entry name" value="NUDIX_hydrolase_dom"/>
</dbReference>
<evidence type="ECO:0000256" key="21">
    <source>
        <dbReference type="ARBA" id="ARBA00053094"/>
    </source>
</evidence>
<evidence type="ECO:0000256" key="17">
    <source>
        <dbReference type="ARBA" id="ARBA00032071"/>
    </source>
</evidence>
<comment type="catalytic activity">
    <reaction evidence="10">
        <text>2-oxo-ATP + H2O = 2-oxo-AMP + diphosphate + H(+)</text>
        <dbReference type="Rhea" id="RHEA:67392"/>
        <dbReference type="ChEBI" id="CHEBI:15377"/>
        <dbReference type="ChEBI" id="CHEBI:15378"/>
        <dbReference type="ChEBI" id="CHEBI:33019"/>
        <dbReference type="ChEBI" id="CHEBI:71395"/>
        <dbReference type="ChEBI" id="CHEBI:172878"/>
    </reaction>
    <physiologicalReaction direction="left-to-right" evidence="10">
        <dbReference type="Rhea" id="RHEA:67393"/>
    </physiologicalReaction>
</comment>
<dbReference type="EMBL" id="PFEL01000030">
    <property type="protein sequence ID" value="PJE69269.1"/>
    <property type="molecule type" value="Genomic_DNA"/>
</dbReference>
<evidence type="ECO:0000256" key="15">
    <source>
        <dbReference type="ARBA" id="ARBA00030682"/>
    </source>
</evidence>
<evidence type="ECO:0000256" key="1">
    <source>
        <dbReference type="ARBA" id="ARBA00001946"/>
    </source>
</evidence>
<name>A0A2M8L613_9BACT</name>
<evidence type="ECO:0000256" key="19">
    <source>
        <dbReference type="ARBA" id="ARBA00048894"/>
    </source>
</evidence>
<proteinExistence type="inferred from homology"/>
<dbReference type="GO" id="GO:0042262">
    <property type="term" value="P:DNA protection"/>
    <property type="evidence" value="ECO:0007669"/>
    <property type="project" value="InterPro"/>
</dbReference>
<keyword evidence="5" id="KW-0378">Hydrolase</keyword>
<accession>A0A2M8L613</accession>
<evidence type="ECO:0000256" key="3">
    <source>
        <dbReference type="ARBA" id="ARBA00011245"/>
    </source>
</evidence>
<comment type="caution">
    <text evidence="23">The sequence shown here is derived from an EMBL/GenBank/DDBJ whole genome shotgun (WGS) entry which is preliminary data.</text>
</comment>
<evidence type="ECO:0000256" key="16">
    <source>
        <dbReference type="ARBA" id="ARBA00031927"/>
    </source>
</evidence>
<dbReference type="CDD" id="cd03427">
    <property type="entry name" value="NUDIX_MTH1_Nudt1"/>
    <property type="match status" value="1"/>
</dbReference>
<evidence type="ECO:0000256" key="11">
    <source>
        <dbReference type="ARBA" id="ARBA00026103"/>
    </source>
</evidence>
<comment type="catalytic activity">
    <reaction evidence="7">
        <text>8-oxo-dATP + H2O = 8-oxo-dAMP + diphosphate + H(+)</text>
        <dbReference type="Rhea" id="RHEA:65396"/>
        <dbReference type="ChEBI" id="CHEBI:15377"/>
        <dbReference type="ChEBI" id="CHEBI:15378"/>
        <dbReference type="ChEBI" id="CHEBI:33019"/>
        <dbReference type="ChEBI" id="CHEBI:71361"/>
        <dbReference type="ChEBI" id="CHEBI:172871"/>
    </reaction>
    <physiologicalReaction direction="left-to-right" evidence="7">
        <dbReference type="Rhea" id="RHEA:65397"/>
    </physiologicalReaction>
</comment>
<dbReference type="GO" id="GO:0046872">
    <property type="term" value="F:metal ion binding"/>
    <property type="evidence" value="ECO:0007669"/>
    <property type="project" value="UniProtKB-KW"/>
</dbReference>
<evidence type="ECO:0000256" key="6">
    <source>
        <dbReference type="ARBA" id="ARBA00022842"/>
    </source>
</evidence>
<dbReference type="InterPro" id="IPR015797">
    <property type="entry name" value="NUDIX_hydrolase-like_dom_sf"/>
</dbReference>
<evidence type="ECO:0000256" key="5">
    <source>
        <dbReference type="ARBA" id="ARBA00022801"/>
    </source>
</evidence>
<dbReference type="EC" id="3.6.1.56" evidence="11"/>
<evidence type="ECO:0000256" key="13">
    <source>
        <dbReference type="ARBA" id="ARBA00029673"/>
    </source>
</evidence>
<evidence type="ECO:0000256" key="9">
    <source>
        <dbReference type="ARBA" id="ARBA00024486"/>
    </source>
</evidence>
<dbReference type="AlphaFoldDB" id="A0A2M8L613"/>
<dbReference type="Gene3D" id="3.90.79.10">
    <property type="entry name" value="Nucleoside Triphosphate Pyrophosphohydrolase"/>
    <property type="match status" value="1"/>
</dbReference>
<sequence length="186" mass="21362">MNKIIVFSFFVNRRKNMQEEKILLNATLCFPIKDRKVLLGLKAKKIGQGRWNGYGGGIDGKETPEQSILRELAEEAKIRAFPDFLEKVAIVDFHNNNSDGVAFTCRAHVYFVSKWEGEPQETEEMLKLMWFDKNALPLDEMMPADKEWLPIVLAGKKVIAEAHYGPFQKTLLEKVKLRCVDSFARV</sequence>
<dbReference type="InterPro" id="IPR003563">
    <property type="entry name" value="8ODP"/>
</dbReference>
<evidence type="ECO:0000313" key="24">
    <source>
        <dbReference type="Proteomes" id="UP000229500"/>
    </source>
</evidence>
<evidence type="ECO:0000256" key="14">
    <source>
        <dbReference type="ARBA" id="ARBA00030634"/>
    </source>
</evidence>
<keyword evidence="4" id="KW-0479">Metal-binding</keyword>
<evidence type="ECO:0000259" key="22">
    <source>
        <dbReference type="PROSITE" id="PS51462"/>
    </source>
</evidence>
<dbReference type="GO" id="GO:0005737">
    <property type="term" value="C:cytoplasm"/>
    <property type="evidence" value="ECO:0007669"/>
    <property type="project" value="TreeGrafter"/>
</dbReference>
<comment type="catalytic activity">
    <reaction evidence="8">
        <text>2-oxo-dATP + H2O = 2-oxo-dAMP + diphosphate + H(+)</text>
        <dbReference type="Rhea" id="RHEA:31583"/>
        <dbReference type="ChEBI" id="CHEBI:15377"/>
        <dbReference type="ChEBI" id="CHEBI:15378"/>
        <dbReference type="ChEBI" id="CHEBI:33019"/>
        <dbReference type="ChEBI" id="CHEBI:63212"/>
        <dbReference type="ChEBI" id="CHEBI:77897"/>
        <dbReference type="EC" id="3.6.1.56"/>
    </reaction>
    <physiologicalReaction direction="left-to-right" evidence="8">
        <dbReference type="Rhea" id="RHEA:31584"/>
    </physiologicalReaction>
</comment>
<gene>
    <name evidence="23" type="ORF">COU96_00630</name>
</gene>
<dbReference type="Proteomes" id="UP000229500">
    <property type="component" value="Unassembled WGS sequence"/>
</dbReference>
<evidence type="ECO:0000256" key="2">
    <source>
        <dbReference type="ARBA" id="ARBA00005582"/>
    </source>
</evidence>
<comment type="catalytic activity">
    <reaction evidence="20">
        <text>N(6)-methyl-dATP + H2O = N(6)-methyl-dAMP + diphosphate + H(+)</text>
        <dbReference type="Rhea" id="RHEA:67604"/>
        <dbReference type="ChEBI" id="CHEBI:15377"/>
        <dbReference type="ChEBI" id="CHEBI:15378"/>
        <dbReference type="ChEBI" id="CHEBI:33019"/>
        <dbReference type="ChEBI" id="CHEBI:169976"/>
        <dbReference type="ChEBI" id="CHEBI:172872"/>
    </reaction>
    <physiologicalReaction direction="left-to-right" evidence="20">
        <dbReference type="Rhea" id="RHEA:67605"/>
    </physiologicalReaction>
</comment>
<comment type="similarity">
    <text evidence="2">Belongs to the Nudix hydrolase family.</text>
</comment>
<feature type="domain" description="Nudix hydrolase" evidence="22">
    <location>
        <begin position="22"/>
        <end position="157"/>
    </location>
</feature>
<evidence type="ECO:0000256" key="7">
    <source>
        <dbReference type="ARBA" id="ARBA00024448"/>
    </source>
</evidence>
<dbReference type="GO" id="GO:0008413">
    <property type="term" value="F:8-oxo-7,8-dihydroguanosine triphosphate pyrophosphatase activity"/>
    <property type="evidence" value="ECO:0007669"/>
    <property type="project" value="InterPro"/>
</dbReference>